<evidence type="ECO:0000256" key="3">
    <source>
        <dbReference type="ARBA" id="ARBA00022737"/>
    </source>
</evidence>
<protein>
    <submittedName>
        <fullName evidence="7">WD repeat-containing protein WRAP73-like</fullName>
    </submittedName>
</protein>
<dbReference type="Proteomes" id="UP000695007">
    <property type="component" value="Unplaced"/>
</dbReference>
<name>A0AAJ6YW46_9HYME</name>
<evidence type="ECO:0000256" key="4">
    <source>
        <dbReference type="ARBA" id="ARBA00022917"/>
    </source>
</evidence>
<dbReference type="InterPro" id="IPR052778">
    <property type="entry name" value="Centrosome-WD_assoc"/>
</dbReference>
<dbReference type="GeneID" id="105368248"/>
<dbReference type="AlphaFoldDB" id="A0AAJ6YW46"/>
<evidence type="ECO:0000259" key="5">
    <source>
        <dbReference type="Pfam" id="PF08662"/>
    </source>
</evidence>
<dbReference type="SUPFAM" id="SSF82171">
    <property type="entry name" value="DPP6 N-terminal domain-like"/>
    <property type="match status" value="1"/>
</dbReference>
<dbReference type="InterPro" id="IPR015943">
    <property type="entry name" value="WD40/YVTN_repeat-like_dom_sf"/>
</dbReference>
<keyword evidence="6" id="KW-1185">Reference proteome</keyword>
<dbReference type="PANTHER" id="PTHR16220:SF0">
    <property type="entry name" value="WD REPEAT-CONTAINING PROTEIN WRAP73"/>
    <property type="match status" value="1"/>
</dbReference>
<evidence type="ECO:0000256" key="1">
    <source>
        <dbReference type="ARBA" id="ARBA00022540"/>
    </source>
</evidence>
<organism evidence="6 7">
    <name type="scientific">Ceratosolen solmsi marchali</name>
    <dbReference type="NCBI Taxonomy" id="326594"/>
    <lineage>
        <taxon>Eukaryota</taxon>
        <taxon>Metazoa</taxon>
        <taxon>Ecdysozoa</taxon>
        <taxon>Arthropoda</taxon>
        <taxon>Hexapoda</taxon>
        <taxon>Insecta</taxon>
        <taxon>Pterygota</taxon>
        <taxon>Neoptera</taxon>
        <taxon>Endopterygota</taxon>
        <taxon>Hymenoptera</taxon>
        <taxon>Apocrita</taxon>
        <taxon>Proctotrupomorpha</taxon>
        <taxon>Chalcidoidea</taxon>
        <taxon>Agaonidae</taxon>
        <taxon>Agaoninae</taxon>
        <taxon>Ceratosolen</taxon>
    </lineage>
</organism>
<proteinExistence type="predicted"/>
<dbReference type="SUPFAM" id="SSF50978">
    <property type="entry name" value="WD40 repeat-like"/>
    <property type="match status" value="1"/>
</dbReference>
<dbReference type="InterPro" id="IPR013979">
    <property type="entry name" value="TIF_beta_prop-like"/>
</dbReference>
<reference evidence="7" key="1">
    <citation type="submission" date="2025-08" db="UniProtKB">
        <authorList>
            <consortium name="RefSeq"/>
        </authorList>
    </citation>
    <scope>IDENTIFICATION</scope>
</reference>
<dbReference type="Gene3D" id="2.130.10.10">
    <property type="entry name" value="YVTN repeat-like/Quinoprotein amine dehydrogenase"/>
    <property type="match status" value="1"/>
</dbReference>
<dbReference type="GO" id="GO:0005815">
    <property type="term" value="C:microtubule organizing center"/>
    <property type="evidence" value="ECO:0007669"/>
    <property type="project" value="TreeGrafter"/>
</dbReference>
<sequence length="469" mass="53429">MAYEQNSEIFRINKDLCSFSQDGKFLALANQTNLSIKNTGTFDDYLTFVFSDVIEDIKWSPDSEFLLCCNFKKAVIQIFSIYYPEWKFKLTEGSSGLHSAIWAPDSKHIITVADLKVELSIWDLIDYNVVYIEHLKSSAVKGIEFSPNGASLAIIISDNGQDSVDVYKTKDWKLSRKLICDGLTCIDGLCWSPSSEIISIWCAIGGAAKMIIYSTVTESYEGIFQPADNKSIAISKNILTEEFDEKLRGLEIVRWMHSGQLLAISGQNEMIVLLNCLTWSPLLQLRLEPVIKAGNYLTRIFKESIVKVSKDSNKSTDKTSICYDRHISEVCERPVNIPIVKSEILMGGDPTTSIIHIIDILEFSSCGQYLAVRHRIYPGTLWIWDIRTNSIDILLLQNVISGIKWHPVYPRLLIFNESTYMFEWNPNEVLCFNIPRGMTALDARWHPSNYTVVICGYNRAMVYHFNNNR</sequence>
<dbReference type="RefSeq" id="XP_011505529.1">
    <property type="nucleotide sequence ID" value="XM_011507227.1"/>
</dbReference>
<dbReference type="GO" id="GO:1990811">
    <property type="term" value="C:MWP complex"/>
    <property type="evidence" value="ECO:0007669"/>
    <property type="project" value="TreeGrafter"/>
</dbReference>
<dbReference type="KEGG" id="csol:105368248"/>
<gene>
    <name evidence="7" type="primary">LOC105368248</name>
</gene>
<feature type="domain" description="Translation initiation factor beta propellor-like" evidence="5">
    <location>
        <begin position="36"/>
        <end position="151"/>
    </location>
</feature>
<dbReference type="GO" id="GO:0003743">
    <property type="term" value="F:translation initiation factor activity"/>
    <property type="evidence" value="ECO:0007669"/>
    <property type="project" value="UniProtKB-KW"/>
</dbReference>
<keyword evidence="2" id="KW-0853">WD repeat</keyword>
<dbReference type="PANTHER" id="PTHR16220">
    <property type="entry name" value="WD REPEAT PROTEIN 8-RELATED"/>
    <property type="match status" value="1"/>
</dbReference>
<evidence type="ECO:0000313" key="6">
    <source>
        <dbReference type="Proteomes" id="UP000695007"/>
    </source>
</evidence>
<dbReference type="Pfam" id="PF08662">
    <property type="entry name" value="eIF2A"/>
    <property type="match status" value="1"/>
</dbReference>
<evidence type="ECO:0000256" key="2">
    <source>
        <dbReference type="ARBA" id="ARBA00022574"/>
    </source>
</evidence>
<dbReference type="InterPro" id="IPR036322">
    <property type="entry name" value="WD40_repeat_dom_sf"/>
</dbReference>
<evidence type="ECO:0000313" key="7">
    <source>
        <dbReference type="RefSeq" id="XP_011505529.1"/>
    </source>
</evidence>
<accession>A0AAJ6YW46</accession>
<keyword evidence="1" id="KW-0396">Initiation factor</keyword>
<keyword evidence="4" id="KW-0648">Protein biosynthesis</keyword>
<keyword evidence="3" id="KW-0677">Repeat</keyword>